<dbReference type="SUPFAM" id="SSF101821">
    <property type="entry name" value="Aminopeptidase/glucanase lid domain"/>
    <property type="match status" value="1"/>
</dbReference>
<keyword evidence="8 9" id="KW-0482">Metalloprotease</keyword>
<dbReference type="InterPro" id="IPR001948">
    <property type="entry name" value="Peptidase_M18"/>
</dbReference>
<evidence type="ECO:0000256" key="6">
    <source>
        <dbReference type="ARBA" id="ARBA00022801"/>
    </source>
</evidence>
<keyword evidence="6 9" id="KW-0378">Hydrolase</keyword>
<dbReference type="STRING" id="1391653.AKJ08_2887"/>
<evidence type="ECO:0000256" key="9">
    <source>
        <dbReference type="RuleBase" id="RU004386"/>
    </source>
</evidence>
<dbReference type="GO" id="GO:0004177">
    <property type="term" value="F:aminopeptidase activity"/>
    <property type="evidence" value="ECO:0007669"/>
    <property type="project" value="UniProtKB-KW"/>
</dbReference>
<dbReference type="RefSeq" id="WP_240475351.1">
    <property type="nucleotide sequence ID" value="NZ_CP012332.1"/>
</dbReference>
<dbReference type="GO" id="GO:0005737">
    <property type="term" value="C:cytoplasm"/>
    <property type="evidence" value="ECO:0007669"/>
    <property type="project" value="UniProtKB-ARBA"/>
</dbReference>
<organism evidence="11 12">
    <name type="scientific">Vulgatibacter incomptus</name>
    <dbReference type="NCBI Taxonomy" id="1391653"/>
    <lineage>
        <taxon>Bacteria</taxon>
        <taxon>Pseudomonadati</taxon>
        <taxon>Myxococcota</taxon>
        <taxon>Myxococcia</taxon>
        <taxon>Myxococcales</taxon>
        <taxon>Cystobacterineae</taxon>
        <taxon>Vulgatibacteraceae</taxon>
        <taxon>Vulgatibacter</taxon>
    </lineage>
</organism>
<keyword evidence="3 9" id="KW-0031">Aminopeptidase</keyword>
<evidence type="ECO:0000256" key="3">
    <source>
        <dbReference type="ARBA" id="ARBA00022438"/>
    </source>
</evidence>
<proteinExistence type="inferred from homology"/>
<dbReference type="GO" id="GO:0008237">
    <property type="term" value="F:metallopeptidase activity"/>
    <property type="evidence" value="ECO:0007669"/>
    <property type="project" value="UniProtKB-KW"/>
</dbReference>
<comment type="similarity">
    <text evidence="2 9">Belongs to the peptidase M18 family.</text>
</comment>
<reference evidence="11 12" key="1">
    <citation type="submission" date="2015-08" db="EMBL/GenBank/DDBJ databases">
        <authorList>
            <person name="Babu N.S."/>
            <person name="Beckwith C.J."/>
            <person name="Beseler K.G."/>
            <person name="Brison A."/>
            <person name="Carone J.V."/>
            <person name="Caskin T.P."/>
            <person name="Diamond M."/>
            <person name="Durham M.E."/>
            <person name="Foxe J.M."/>
            <person name="Go M."/>
            <person name="Henderson B.A."/>
            <person name="Jones I.B."/>
            <person name="McGettigan J.A."/>
            <person name="Micheletti S.J."/>
            <person name="Nasrallah M.E."/>
            <person name="Ortiz D."/>
            <person name="Piller C.R."/>
            <person name="Privatt S.R."/>
            <person name="Schneider S.L."/>
            <person name="Sharp S."/>
            <person name="Smith T.C."/>
            <person name="Stanton J.D."/>
            <person name="Ullery H.E."/>
            <person name="Wilson R.J."/>
            <person name="Serrano M.G."/>
            <person name="Buck G."/>
            <person name="Lee V."/>
            <person name="Wang Y."/>
            <person name="Carvalho R."/>
            <person name="Voegtly L."/>
            <person name="Shi R."/>
            <person name="Duckworth R."/>
            <person name="Johnson A."/>
            <person name="Loviza R."/>
            <person name="Walstead R."/>
            <person name="Shah Z."/>
            <person name="Kiflezghi M."/>
            <person name="Wade K."/>
            <person name="Ball S.L."/>
            <person name="Bradley K.W."/>
            <person name="Asai D.J."/>
            <person name="Bowman C.A."/>
            <person name="Russell D.A."/>
            <person name="Pope W.H."/>
            <person name="Jacobs-Sera D."/>
            <person name="Hendrix R.W."/>
            <person name="Hatfull G.F."/>
        </authorList>
    </citation>
    <scope>NUCLEOTIDE SEQUENCE [LARGE SCALE GENOMIC DNA]</scope>
    <source>
        <strain evidence="11 12">DSM 27710</strain>
    </source>
</reference>
<protein>
    <recommendedName>
        <fullName evidence="10">M18 family aminopeptidase</fullName>
        <ecNumber evidence="10">3.4.11.-</ecNumber>
    </recommendedName>
</protein>
<dbReference type="CDD" id="cd05658">
    <property type="entry name" value="M18_DAP"/>
    <property type="match status" value="1"/>
</dbReference>
<dbReference type="SUPFAM" id="SSF53187">
    <property type="entry name" value="Zn-dependent exopeptidases"/>
    <property type="match status" value="1"/>
</dbReference>
<evidence type="ECO:0000313" key="11">
    <source>
        <dbReference type="EMBL" id="AKU92500.1"/>
    </source>
</evidence>
<dbReference type="AlphaFoldDB" id="A0A0K1PG56"/>
<evidence type="ECO:0000256" key="10">
    <source>
        <dbReference type="RuleBase" id="RU004387"/>
    </source>
</evidence>
<dbReference type="GO" id="GO:0006508">
    <property type="term" value="P:proteolysis"/>
    <property type="evidence" value="ECO:0007669"/>
    <property type="project" value="UniProtKB-KW"/>
</dbReference>
<gene>
    <name evidence="11" type="ORF">AKJ08_2887</name>
</gene>
<evidence type="ECO:0000313" key="12">
    <source>
        <dbReference type="Proteomes" id="UP000055590"/>
    </source>
</evidence>
<dbReference type="PANTHER" id="PTHR28570">
    <property type="entry name" value="ASPARTYL AMINOPEPTIDASE"/>
    <property type="match status" value="1"/>
</dbReference>
<dbReference type="Gene3D" id="3.40.630.10">
    <property type="entry name" value="Zn peptidases"/>
    <property type="match status" value="1"/>
</dbReference>
<keyword evidence="7 9" id="KW-0862">Zinc</keyword>
<dbReference type="GO" id="GO:0008270">
    <property type="term" value="F:zinc ion binding"/>
    <property type="evidence" value="ECO:0007669"/>
    <property type="project" value="InterPro"/>
</dbReference>
<sequence length="433" mass="46587">MRKPSSPPSIHSTTADLLAFIEASPTPYHCVAEVERRAAAAGFLRVEEGDAWDLEPGRGYMVARSGAIVLFRVGMGAAADAGFRLVGAHTDSPNLRVKPNADFTKDGYRQLGVEVYGGVLTHTWLDRDLGLAGKVVLRGDEPGGLERRLVTMARPMARVASLAIHLDREVTKKGLILNNQLHLPPVLALTDDSLPKNLRAVLAAELEVEEERILSWDLSLMDVQPPAVGGLRGEFIFSPRLDNQASCHAALTALLRAPAAQSTQIACLYDHEEVGSGSTSGAGGSLVEDVLTRIAAGGAEALHRASARSWQISADMAHALHPNFTDKHEPHHQPRLNGGPVIKVNAQQRYATDAEGEAFFELLCRDANVPFQKFVSRTDLACGSTIGPISSARLGIRTIDVGNPMLSMHSIREQGGAEDPERMAAVLARFFEA</sequence>
<evidence type="ECO:0000256" key="2">
    <source>
        <dbReference type="ARBA" id="ARBA00008290"/>
    </source>
</evidence>
<dbReference type="PATRIC" id="fig|1391653.3.peg.3006"/>
<dbReference type="Gene3D" id="2.30.250.10">
    <property type="entry name" value="Aminopeptidase i, Domain 2"/>
    <property type="match status" value="1"/>
</dbReference>
<evidence type="ECO:0000256" key="8">
    <source>
        <dbReference type="ARBA" id="ARBA00023049"/>
    </source>
</evidence>
<dbReference type="KEGG" id="vin:AKJ08_2887"/>
<keyword evidence="5 9" id="KW-0479">Metal-binding</keyword>
<dbReference type="EMBL" id="CP012332">
    <property type="protein sequence ID" value="AKU92500.1"/>
    <property type="molecule type" value="Genomic_DNA"/>
</dbReference>
<keyword evidence="4 9" id="KW-0645">Protease</keyword>
<dbReference type="EC" id="3.4.11.-" evidence="10"/>
<evidence type="ECO:0000256" key="5">
    <source>
        <dbReference type="ARBA" id="ARBA00022723"/>
    </source>
</evidence>
<comment type="cofactor">
    <cofactor evidence="1 10">
        <name>Zn(2+)</name>
        <dbReference type="ChEBI" id="CHEBI:29105"/>
    </cofactor>
</comment>
<dbReference type="Pfam" id="PF02127">
    <property type="entry name" value="Peptidase_M18"/>
    <property type="match status" value="1"/>
</dbReference>
<evidence type="ECO:0000256" key="1">
    <source>
        <dbReference type="ARBA" id="ARBA00001947"/>
    </source>
</evidence>
<dbReference type="InterPro" id="IPR023358">
    <property type="entry name" value="Peptidase_M18_dom2"/>
</dbReference>
<accession>A0A0K1PG56</accession>
<dbReference type="Proteomes" id="UP000055590">
    <property type="component" value="Chromosome"/>
</dbReference>
<dbReference type="NCBIfam" id="NF002759">
    <property type="entry name" value="PRK02813.1"/>
    <property type="match status" value="1"/>
</dbReference>
<dbReference type="PRINTS" id="PR00932">
    <property type="entry name" value="AMINO1PTASE"/>
</dbReference>
<name>A0A0K1PG56_9BACT</name>
<dbReference type="PANTHER" id="PTHR28570:SF3">
    <property type="entry name" value="ASPARTYL AMINOPEPTIDASE"/>
    <property type="match status" value="1"/>
</dbReference>
<keyword evidence="12" id="KW-1185">Reference proteome</keyword>
<evidence type="ECO:0000256" key="7">
    <source>
        <dbReference type="ARBA" id="ARBA00022833"/>
    </source>
</evidence>
<evidence type="ECO:0000256" key="4">
    <source>
        <dbReference type="ARBA" id="ARBA00022670"/>
    </source>
</evidence>